<keyword evidence="4" id="KW-1185">Reference proteome</keyword>
<proteinExistence type="predicted"/>
<dbReference type="EMBL" id="MWPQ01000044">
    <property type="protein sequence ID" value="OPH82579.1"/>
    <property type="molecule type" value="Genomic_DNA"/>
</dbReference>
<feature type="signal peptide" evidence="2">
    <location>
        <begin position="1"/>
        <end position="21"/>
    </location>
</feature>
<feature type="region of interest" description="Disordered" evidence="1">
    <location>
        <begin position="31"/>
        <end position="61"/>
    </location>
</feature>
<organism evidence="3 4">
    <name type="scientific">Nitrobacter vulgaris</name>
    <dbReference type="NCBI Taxonomy" id="29421"/>
    <lineage>
        <taxon>Bacteria</taxon>
        <taxon>Pseudomonadati</taxon>
        <taxon>Pseudomonadota</taxon>
        <taxon>Alphaproteobacteria</taxon>
        <taxon>Hyphomicrobiales</taxon>
        <taxon>Nitrobacteraceae</taxon>
        <taxon>Nitrobacter</taxon>
    </lineage>
</organism>
<feature type="chain" id="PRO_5013138786" description="Cysteine rich repeat-containing protein" evidence="2">
    <location>
        <begin position="22"/>
        <end position="108"/>
    </location>
</feature>
<gene>
    <name evidence="3" type="ORF">B2M20_12175</name>
</gene>
<evidence type="ECO:0000256" key="2">
    <source>
        <dbReference type="SAM" id="SignalP"/>
    </source>
</evidence>
<sequence length="108" mass="11638">MSKILFSFALLLSFGSTVAMAQVRGQPYGGQFQGQPYGGQFQGLPPGGQVQGQPHSGTEAEHRACARDVSRFCRPVMDQGDFAVLACLQQNRPKISKTCNQVLANHGQ</sequence>
<keyword evidence="2" id="KW-0732">Signal</keyword>
<reference evidence="3 4" key="1">
    <citation type="submission" date="2017-02" db="EMBL/GenBank/DDBJ databases">
        <title>Genome sequence of the nitrite-oxidizing bacterium Nitrobacter vulgaris strain Ab1.</title>
        <authorList>
            <person name="Mellbye B.L."/>
            <person name="Davis E.W."/>
            <person name="Spieck E."/>
            <person name="Chang J.H."/>
            <person name="Bottomley P.J."/>
            <person name="Sayavedra-Soto L.A."/>
        </authorList>
    </citation>
    <scope>NUCLEOTIDE SEQUENCE [LARGE SCALE GENOMIC DNA]</scope>
    <source>
        <strain evidence="3 4">Ab1</strain>
    </source>
</reference>
<evidence type="ECO:0000313" key="4">
    <source>
        <dbReference type="Proteomes" id="UP000189940"/>
    </source>
</evidence>
<dbReference type="STRING" id="29421.B2M20_12175"/>
<evidence type="ECO:0000256" key="1">
    <source>
        <dbReference type="SAM" id="MobiDB-lite"/>
    </source>
</evidence>
<name>A0A1V4HXK2_NITVU</name>
<accession>A0A1V4HXK2</accession>
<dbReference type="AlphaFoldDB" id="A0A1V4HXK2"/>
<evidence type="ECO:0008006" key="5">
    <source>
        <dbReference type="Google" id="ProtNLM"/>
    </source>
</evidence>
<feature type="compositionally biased region" description="Gly residues" evidence="1">
    <location>
        <begin position="31"/>
        <end position="50"/>
    </location>
</feature>
<comment type="caution">
    <text evidence="3">The sequence shown here is derived from an EMBL/GenBank/DDBJ whole genome shotgun (WGS) entry which is preliminary data.</text>
</comment>
<evidence type="ECO:0000313" key="3">
    <source>
        <dbReference type="EMBL" id="OPH82579.1"/>
    </source>
</evidence>
<dbReference type="Proteomes" id="UP000189940">
    <property type="component" value="Unassembled WGS sequence"/>
</dbReference>
<protein>
    <recommendedName>
        <fullName evidence="5">Cysteine rich repeat-containing protein</fullName>
    </recommendedName>
</protein>